<feature type="compositionally biased region" description="Basic and acidic residues" evidence="1">
    <location>
        <begin position="1"/>
        <end position="19"/>
    </location>
</feature>
<reference evidence="2 3" key="1">
    <citation type="submission" date="2020-03" db="EMBL/GenBank/DDBJ databases">
        <title>WGS of actinomycetes isolated from Thailand.</title>
        <authorList>
            <person name="Thawai C."/>
        </authorList>
    </citation>
    <scope>NUCLEOTIDE SEQUENCE [LARGE SCALE GENOMIC DNA]</scope>
    <source>
        <strain evidence="2 3">PRB2-1</strain>
    </source>
</reference>
<evidence type="ECO:0000256" key="1">
    <source>
        <dbReference type="SAM" id="MobiDB-lite"/>
    </source>
</evidence>
<feature type="compositionally biased region" description="Basic and acidic residues" evidence="1">
    <location>
        <begin position="59"/>
        <end position="70"/>
    </location>
</feature>
<organism evidence="2 3">
    <name type="scientific">Actinacidiphila epipremni</name>
    <dbReference type="NCBI Taxonomy" id="2053013"/>
    <lineage>
        <taxon>Bacteria</taxon>
        <taxon>Bacillati</taxon>
        <taxon>Actinomycetota</taxon>
        <taxon>Actinomycetes</taxon>
        <taxon>Kitasatosporales</taxon>
        <taxon>Streptomycetaceae</taxon>
        <taxon>Actinacidiphila</taxon>
    </lineage>
</organism>
<comment type="caution">
    <text evidence="2">The sequence shown here is derived from an EMBL/GenBank/DDBJ whole genome shotgun (WGS) entry which is preliminary data.</text>
</comment>
<keyword evidence="3" id="KW-1185">Reference proteome</keyword>
<evidence type="ECO:0000313" key="3">
    <source>
        <dbReference type="Proteomes" id="UP000734511"/>
    </source>
</evidence>
<dbReference type="RefSeq" id="WP_167984275.1">
    <property type="nucleotide sequence ID" value="NZ_JAATEJ010000015.1"/>
</dbReference>
<feature type="region of interest" description="Disordered" evidence="1">
    <location>
        <begin position="1"/>
        <end position="35"/>
    </location>
</feature>
<name>A0ABX0ZUV4_9ACTN</name>
<gene>
    <name evidence="2" type="ORF">HCN08_18650</name>
</gene>
<proteinExistence type="predicted"/>
<protein>
    <submittedName>
        <fullName evidence="2">Uncharacterized protein</fullName>
    </submittedName>
</protein>
<feature type="region of interest" description="Disordered" evidence="1">
    <location>
        <begin position="54"/>
        <end position="89"/>
    </location>
</feature>
<feature type="region of interest" description="Disordered" evidence="1">
    <location>
        <begin position="111"/>
        <end position="161"/>
    </location>
</feature>
<dbReference type="Proteomes" id="UP000734511">
    <property type="component" value="Unassembled WGS sequence"/>
</dbReference>
<dbReference type="EMBL" id="JAATEJ010000015">
    <property type="protein sequence ID" value="NJP45406.1"/>
    <property type="molecule type" value="Genomic_DNA"/>
</dbReference>
<evidence type="ECO:0000313" key="2">
    <source>
        <dbReference type="EMBL" id="NJP45406.1"/>
    </source>
</evidence>
<accession>A0ABX0ZUV4</accession>
<sequence length="296" mass="30638">MWEHEQAGPERARTGERVPDPSAQEHAGRPRAGADTALSLQRTVGNAAVARWLSAGGRGADDRVVQRDDAGTAPGTAEQAPADEGMTPDTFQWMFDPDTLAQAVASAGDSDLGAADLVPDPPRTAGDQDAVPTAQALSLQRDPPAGTGPDPKQTKPGTAGDGLKAVLTLPQVFPQLKLGLGQVKQLALTDWKTLVHDPLALSVFIPVSVMIAAGTIGGIESSPDARRTVNPLIFGKDIPVPVPDSVRGVQLPGLSVKVLGTGAEANGLVLTLDFAKVLGWKPPTPSSQEGAARAYQ</sequence>